<gene>
    <name evidence="3" type="ORF">PCAMFM013_S028g000051</name>
</gene>
<dbReference type="InterPro" id="IPR008979">
    <property type="entry name" value="Galactose-bd-like_sf"/>
</dbReference>
<evidence type="ECO:0000256" key="1">
    <source>
        <dbReference type="SAM" id="SignalP"/>
    </source>
</evidence>
<feature type="domain" description="F5/8 type C" evidence="2">
    <location>
        <begin position="43"/>
        <end position="181"/>
    </location>
</feature>
<dbReference type="PANTHER" id="PTHR32208:SF68">
    <property type="entry name" value="GALACTOSE OXIDASE"/>
    <property type="match status" value="1"/>
</dbReference>
<name>A0A0G4PQQ7_PENC3</name>
<evidence type="ECO:0000313" key="3">
    <source>
        <dbReference type="EMBL" id="CRL28498.1"/>
    </source>
</evidence>
<dbReference type="SUPFAM" id="SSF49785">
    <property type="entry name" value="Galactose-binding domain-like"/>
    <property type="match status" value="1"/>
</dbReference>
<dbReference type="PANTHER" id="PTHR32208">
    <property type="entry name" value="SECRETED PROTEIN-RELATED"/>
    <property type="match status" value="1"/>
</dbReference>
<proteinExistence type="predicted"/>
<dbReference type="SUPFAM" id="SSF50965">
    <property type="entry name" value="Galactose oxidase, central domain"/>
    <property type="match status" value="1"/>
</dbReference>
<accession>A0A0G4PQQ7</accession>
<dbReference type="Pfam" id="PF09118">
    <property type="entry name" value="GO-like_E_set"/>
    <property type="match status" value="1"/>
</dbReference>
<dbReference type="PROSITE" id="PS50022">
    <property type="entry name" value="FA58C_3"/>
    <property type="match status" value="1"/>
</dbReference>
<dbReference type="UniPathway" id="UPA00280"/>
<dbReference type="InterPro" id="IPR013783">
    <property type="entry name" value="Ig-like_fold"/>
</dbReference>
<dbReference type="InterPro" id="IPR037293">
    <property type="entry name" value="Gal_Oxidase_central_sf"/>
</dbReference>
<dbReference type="InterPro" id="IPR011043">
    <property type="entry name" value="Gal_Oxase/kelch_b-propeller"/>
</dbReference>
<feature type="signal peptide" evidence="1">
    <location>
        <begin position="1"/>
        <end position="17"/>
    </location>
</feature>
<dbReference type="Pfam" id="PF00754">
    <property type="entry name" value="F5_F8_type_C"/>
    <property type="match status" value="1"/>
</dbReference>
<dbReference type="InterPro" id="IPR000421">
    <property type="entry name" value="FA58C"/>
</dbReference>
<feature type="chain" id="PRO_5005195541" evidence="1">
    <location>
        <begin position="18"/>
        <end position="682"/>
    </location>
</feature>
<keyword evidence="1" id="KW-0732">Signal</keyword>
<reference evidence="3 4" key="1">
    <citation type="journal article" date="2014" name="Nat. Commun.">
        <title>Multiple recent horizontal transfers of a large genomic region in cheese making fungi.</title>
        <authorList>
            <person name="Cheeseman K."/>
            <person name="Ropars J."/>
            <person name="Renault P."/>
            <person name="Dupont J."/>
            <person name="Gouzy J."/>
            <person name="Branca A."/>
            <person name="Abraham A.L."/>
            <person name="Ceppi M."/>
            <person name="Conseiller E."/>
            <person name="Debuchy R."/>
            <person name="Malagnac F."/>
            <person name="Goarin A."/>
            <person name="Silar P."/>
            <person name="Lacoste S."/>
            <person name="Sallet E."/>
            <person name="Bensimon A."/>
            <person name="Giraud T."/>
            <person name="Brygoo Y."/>
        </authorList>
    </citation>
    <scope>NUCLEOTIDE SEQUENCE [LARGE SCALE GENOMIC DNA]</scope>
    <source>
        <strain evidence="4">FM 013</strain>
    </source>
</reference>
<dbReference type="Gene3D" id="2.60.40.10">
    <property type="entry name" value="Immunoglobulins"/>
    <property type="match status" value="1"/>
</dbReference>
<dbReference type="Gene3D" id="2.60.120.260">
    <property type="entry name" value="Galactose-binding domain-like"/>
    <property type="match status" value="1"/>
</dbReference>
<dbReference type="CDD" id="cd02851">
    <property type="entry name" value="E_set_GO_C"/>
    <property type="match status" value="1"/>
</dbReference>
<dbReference type="InterPro" id="IPR015202">
    <property type="entry name" value="GO-like_E_set"/>
</dbReference>
<dbReference type="InterPro" id="IPR014756">
    <property type="entry name" value="Ig_E-set"/>
</dbReference>
<evidence type="ECO:0000259" key="2">
    <source>
        <dbReference type="PROSITE" id="PS50022"/>
    </source>
</evidence>
<dbReference type="STRING" id="1429867.A0A0G4PQQ7"/>
<dbReference type="EMBL" id="HG793161">
    <property type="protein sequence ID" value="CRL28498.1"/>
    <property type="molecule type" value="Genomic_DNA"/>
</dbReference>
<sequence>MRYAFSVGALLLGTACASDYDRLGHLWQKGSTPDTARIGGRDVATVSQPLPQGNTIDRSKWQITCSSSVGECGNIADNSTDTIWTSSTGQSQSITINLGGEHAVNGLTMVPRQDVSGNAIENHQIFVSTDGNNWDEVAYGTWYPDQAQKLSAFQPKKASWVRLSASGEASISIADLEIYATDFIAPNPSLGAWGTTINLPLVPVSAAVDPITGAVVTWSSWGYDQFTESSGGETQTATWHPDSRSVSQLLLTKTRHDMFCPGISIDVDGKFVVTGGTDERRTSIFNATADAWFKGALMNIERGYQATSTLSDGRIFVIGGSFSGGVGGDGASLGRRDAAAEGKDGELYDTIQNKWIEIPDARVGPMLTADRRSYRQDNHGWLFSWKNGTVFQAGPSKAMNWYYTSGNGDVSPAGDRTGDQDAMCGNAVMYDSGKILAFGGSVYYEDEPATNYSAVISIGEPGENASVQKTQNQMSYARTFHSSVVLPDGSVFVNGGQKKGLPFNEEGSVYVSERFIPDQNGGKWIEQEKNTVARVYHSLSLLLRDGTVFTAGGGLCGDCAANHFDGQIYTPPYLLNSDGSVKTNRPTIQSVSPVEGKAGQTIEVTTAGDVDQTASLIRYGSATHTVNTDQRRVSVTLTKTGDNKYTFQLPAQAGIAQPGYYMLFVLKDGVPSHSENVRIVPE</sequence>
<organism evidence="3 4">
    <name type="scientific">Penicillium camemberti (strain FM 013)</name>
    <dbReference type="NCBI Taxonomy" id="1429867"/>
    <lineage>
        <taxon>Eukaryota</taxon>
        <taxon>Fungi</taxon>
        <taxon>Dikarya</taxon>
        <taxon>Ascomycota</taxon>
        <taxon>Pezizomycotina</taxon>
        <taxon>Eurotiomycetes</taxon>
        <taxon>Eurotiomycetidae</taxon>
        <taxon>Eurotiales</taxon>
        <taxon>Aspergillaceae</taxon>
        <taxon>Penicillium</taxon>
    </lineage>
</organism>
<dbReference type="Proteomes" id="UP000053732">
    <property type="component" value="Unassembled WGS sequence"/>
</dbReference>
<evidence type="ECO:0000313" key="4">
    <source>
        <dbReference type="Proteomes" id="UP000053732"/>
    </source>
</evidence>
<dbReference type="SUPFAM" id="SSF81296">
    <property type="entry name" value="E set domains"/>
    <property type="match status" value="1"/>
</dbReference>
<dbReference type="PROSITE" id="PS51257">
    <property type="entry name" value="PROKAR_LIPOPROTEIN"/>
    <property type="match status" value="1"/>
</dbReference>
<keyword evidence="4" id="KW-1185">Reference proteome</keyword>
<protein>
    <submittedName>
        <fullName evidence="3">Galactose-binding domain-like</fullName>
    </submittedName>
</protein>
<dbReference type="Gene3D" id="2.130.10.80">
    <property type="entry name" value="Galactose oxidase/kelch, beta-propeller"/>
    <property type="match status" value="1"/>
</dbReference>
<dbReference type="AlphaFoldDB" id="A0A0G4PQQ7"/>